<name>A0A1H6VME9_9FIRM</name>
<evidence type="ECO:0000256" key="3">
    <source>
        <dbReference type="ARBA" id="ARBA00023015"/>
    </source>
</evidence>
<dbReference type="Gene3D" id="3.30.450.20">
    <property type="entry name" value="PAS domain"/>
    <property type="match status" value="1"/>
</dbReference>
<dbReference type="GO" id="GO:0000156">
    <property type="term" value="F:phosphorelay response regulator activity"/>
    <property type="evidence" value="ECO:0007669"/>
    <property type="project" value="InterPro"/>
</dbReference>
<dbReference type="GO" id="GO:0006355">
    <property type="term" value="P:regulation of DNA-templated transcription"/>
    <property type="evidence" value="ECO:0007669"/>
    <property type="project" value="InterPro"/>
</dbReference>
<keyword evidence="2" id="KW-0067">ATP-binding</keyword>
<keyword evidence="8" id="KW-1185">Reference proteome</keyword>
<proteinExistence type="predicted"/>
<evidence type="ECO:0000313" key="7">
    <source>
        <dbReference type="EMBL" id="SEJ01295.1"/>
    </source>
</evidence>
<protein>
    <submittedName>
        <fullName evidence="7">Transcriptional regulator containing PAS, AAA-type ATPase, and DNA-binding Fis domains</fullName>
    </submittedName>
</protein>
<organism evidence="7 8">
    <name type="scientific">Propionispira arboris</name>
    <dbReference type="NCBI Taxonomy" id="84035"/>
    <lineage>
        <taxon>Bacteria</taxon>
        <taxon>Bacillati</taxon>
        <taxon>Bacillota</taxon>
        <taxon>Negativicutes</taxon>
        <taxon>Selenomonadales</taxon>
        <taxon>Selenomonadaceae</taxon>
        <taxon>Propionispira</taxon>
    </lineage>
</organism>
<keyword evidence="4 7" id="KW-0238">DNA-binding</keyword>
<dbReference type="GO" id="GO:0005524">
    <property type="term" value="F:ATP binding"/>
    <property type="evidence" value="ECO:0007669"/>
    <property type="project" value="UniProtKB-KW"/>
</dbReference>
<dbReference type="Gene3D" id="3.40.50.300">
    <property type="entry name" value="P-loop containing nucleotide triphosphate hydrolases"/>
    <property type="match status" value="1"/>
</dbReference>
<dbReference type="Gene3D" id="1.10.8.60">
    <property type="match status" value="1"/>
</dbReference>
<dbReference type="PROSITE" id="PS00676">
    <property type="entry name" value="SIGMA54_INTERACT_2"/>
    <property type="match status" value="1"/>
</dbReference>
<dbReference type="InterPro" id="IPR025662">
    <property type="entry name" value="Sigma_54_int_dom_ATP-bd_1"/>
</dbReference>
<dbReference type="SUPFAM" id="SSF52540">
    <property type="entry name" value="P-loop containing nucleoside triphosphate hydrolases"/>
    <property type="match status" value="1"/>
</dbReference>
<dbReference type="CDD" id="cd00009">
    <property type="entry name" value="AAA"/>
    <property type="match status" value="1"/>
</dbReference>
<dbReference type="InterPro" id="IPR025944">
    <property type="entry name" value="Sigma_54_int_dom_CS"/>
</dbReference>
<keyword evidence="1" id="KW-0547">Nucleotide-binding</keyword>
<dbReference type="InterPro" id="IPR003593">
    <property type="entry name" value="AAA+_ATPase"/>
</dbReference>
<evidence type="ECO:0000256" key="2">
    <source>
        <dbReference type="ARBA" id="ARBA00022840"/>
    </source>
</evidence>
<evidence type="ECO:0000313" key="8">
    <source>
        <dbReference type="Proteomes" id="UP000199662"/>
    </source>
</evidence>
<dbReference type="FunFam" id="3.40.50.300:FF:000006">
    <property type="entry name" value="DNA-binding transcriptional regulator NtrC"/>
    <property type="match status" value="1"/>
</dbReference>
<accession>A0A1H6VME9</accession>
<dbReference type="Pfam" id="PF25601">
    <property type="entry name" value="AAA_lid_14"/>
    <property type="match status" value="1"/>
</dbReference>
<dbReference type="AlphaFoldDB" id="A0A1H6VME9"/>
<dbReference type="STRING" id="84035.SAMN05660742_102270"/>
<evidence type="ECO:0000256" key="1">
    <source>
        <dbReference type="ARBA" id="ARBA00022741"/>
    </source>
</evidence>
<keyword evidence="5" id="KW-0804">Transcription</keyword>
<dbReference type="InterPro" id="IPR027417">
    <property type="entry name" value="P-loop_NTPase"/>
</dbReference>
<dbReference type="PROSITE" id="PS50045">
    <property type="entry name" value="SIGMA54_INTERACT_4"/>
    <property type="match status" value="1"/>
</dbReference>
<dbReference type="PANTHER" id="PTHR32071">
    <property type="entry name" value="TRANSCRIPTIONAL REGULATORY PROTEIN"/>
    <property type="match status" value="1"/>
</dbReference>
<dbReference type="Gene3D" id="3.40.50.10660">
    <property type="entry name" value="PrpR receptor domain-like"/>
    <property type="match status" value="1"/>
</dbReference>
<dbReference type="SUPFAM" id="SSF159800">
    <property type="entry name" value="PrpR receptor domain-like"/>
    <property type="match status" value="1"/>
</dbReference>
<dbReference type="PROSITE" id="PS00688">
    <property type="entry name" value="SIGMA54_INTERACT_3"/>
    <property type="match status" value="1"/>
</dbReference>
<dbReference type="Gene3D" id="3.40.50.2300">
    <property type="match status" value="1"/>
</dbReference>
<dbReference type="Pfam" id="PF00158">
    <property type="entry name" value="Sigma54_activat"/>
    <property type="match status" value="1"/>
</dbReference>
<keyword evidence="3" id="KW-0805">Transcription regulation</keyword>
<dbReference type="PANTHER" id="PTHR32071:SF57">
    <property type="entry name" value="C4-DICARBOXYLATE TRANSPORT TRANSCRIPTIONAL REGULATORY PROTEIN DCTD"/>
    <property type="match status" value="1"/>
</dbReference>
<reference evidence="7 8" key="1">
    <citation type="submission" date="2016-10" db="EMBL/GenBank/DDBJ databases">
        <authorList>
            <person name="de Groot N.N."/>
        </authorList>
    </citation>
    <scope>NUCLEOTIDE SEQUENCE [LARGE SCALE GENOMIC DNA]</scope>
    <source>
        <strain evidence="7 8">DSM 2179</strain>
    </source>
</reference>
<evidence type="ECO:0000256" key="5">
    <source>
        <dbReference type="ARBA" id="ARBA00023163"/>
    </source>
</evidence>
<dbReference type="EMBL" id="FNZK01000002">
    <property type="protein sequence ID" value="SEJ01295.1"/>
    <property type="molecule type" value="Genomic_DNA"/>
</dbReference>
<evidence type="ECO:0000259" key="6">
    <source>
        <dbReference type="PROSITE" id="PS50045"/>
    </source>
</evidence>
<dbReference type="Proteomes" id="UP000199662">
    <property type="component" value="Unassembled WGS sequence"/>
</dbReference>
<dbReference type="GO" id="GO:0003677">
    <property type="term" value="F:DNA binding"/>
    <property type="evidence" value="ECO:0007669"/>
    <property type="project" value="UniProtKB-KW"/>
</dbReference>
<feature type="domain" description="Sigma-54 factor interaction" evidence="6">
    <location>
        <begin position="308"/>
        <end position="537"/>
    </location>
</feature>
<dbReference type="InterPro" id="IPR010524">
    <property type="entry name" value="Sig_transdc_resp-reg_PrpR_N"/>
</dbReference>
<sequence length="606" mass="68801">MESILFVAPFKEIADVAKRVILEMELSIPVIIANNETALSAIKEFPDASVLISRGGTANDLKVLPEKTIVEINTSFTDILLIIEKALCKGYKRIAIVTKDNIIDNIETDFNFLGVKIQVRPCHTDIEIATMVRSLDKDDIDCIIGCKRAVEAADACGIDHAYIESGEISIRKAIKEAQNIVYSKGIATLQLERMNAIINNIQEGVVILDREQKPIFSNRIANEILNTENDFDWRQDILRKIEGVHKEKIVEIGDNQILLKSISLEVYNQYKNDVWIFQEISRIEKNERKIRLSMYNKGFYAKWHFADIITRSPVMKQVVMTAEKFAAVKSNVLIYGDTGTGKEGLAQSIHNASQRAQEPFISVNCASLPPNLIESELFGYAEGAFTGARKSGKRGLFELAHKGTIFLDEIGEMPLAVQSRLLRVLQEREIMRIGDDKIVPLDIRVICATNKDLLKLSQAGKFRFDLYYRINVLKLQLPSLKERQEDIMPIFNYYLRKYHTDENDFPKLDAKSEKILMEYSWPGNIRELKNVAEVLAFESGVIDARQAASILEPIVESEGLDIHLSTNLSLKEMEREIIRHLLKTHTAEEVCAKMGISRVTLWRKTK</sequence>
<dbReference type="RefSeq" id="WP_091829171.1">
    <property type="nucleotide sequence ID" value="NZ_FNZK01000002.1"/>
</dbReference>
<evidence type="ECO:0000256" key="4">
    <source>
        <dbReference type="ARBA" id="ARBA00023125"/>
    </source>
</evidence>
<gene>
    <name evidence="7" type="ORF">SAMN05660742_102270</name>
</gene>
<dbReference type="InterPro" id="IPR025943">
    <property type="entry name" value="Sigma_54_int_dom_ATP-bd_2"/>
</dbReference>
<dbReference type="InterPro" id="IPR002078">
    <property type="entry name" value="Sigma_54_int"/>
</dbReference>
<dbReference type="InterPro" id="IPR058031">
    <property type="entry name" value="AAA_lid_NorR"/>
</dbReference>
<dbReference type="Pfam" id="PF06506">
    <property type="entry name" value="PrpR_N"/>
    <property type="match status" value="1"/>
</dbReference>
<dbReference type="PROSITE" id="PS00675">
    <property type="entry name" value="SIGMA54_INTERACT_1"/>
    <property type="match status" value="1"/>
</dbReference>
<dbReference type="SMART" id="SM00382">
    <property type="entry name" value="AAA"/>
    <property type="match status" value="1"/>
</dbReference>